<name>A0ABT9VFP0_9BACI</name>
<evidence type="ECO:0000256" key="4">
    <source>
        <dbReference type="ARBA" id="ARBA00023014"/>
    </source>
</evidence>
<dbReference type="InterPro" id="IPR005805">
    <property type="entry name" value="Rieske_Fe-S_prot_C"/>
</dbReference>
<protein>
    <submittedName>
        <fullName evidence="7">Glycine/D-amino acid oxidase-like deaminating enzyme/nitrite reductase/ring-hydroxylating ferredoxin subunit</fullName>
    </submittedName>
</protein>
<dbReference type="PRINTS" id="PR00162">
    <property type="entry name" value="RIESKE"/>
</dbReference>
<dbReference type="Proteomes" id="UP001224359">
    <property type="component" value="Unassembled WGS sequence"/>
</dbReference>
<dbReference type="Pfam" id="PF01266">
    <property type="entry name" value="DAO"/>
    <property type="match status" value="1"/>
</dbReference>
<dbReference type="Pfam" id="PF00355">
    <property type="entry name" value="Rieske"/>
    <property type="match status" value="1"/>
</dbReference>
<keyword evidence="3" id="KW-0408">Iron</keyword>
<dbReference type="RefSeq" id="WP_306976536.1">
    <property type="nucleotide sequence ID" value="NZ_JAUSTQ010000006.1"/>
</dbReference>
<keyword evidence="8" id="KW-1185">Reference proteome</keyword>
<evidence type="ECO:0000313" key="7">
    <source>
        <dbReference type="EMBL" id="MDQ0159793.1"/>
    </source>
</evidence>
<gene>
    <name evidence="7" type="ORF">J2S77_001779</name>
</gene>
<evidence type="ECO:0000313" key="8">
    <source>
        <dbReference type="Proteomes" id="UP001224359"/>
    </source>
</evidence>
<dbReference type="SUPFAM" id="SSF50022">
    <property type="entry name" value="ISP domain"/>
    <property type="match status" value="1"/>
</dbReference>
<dbReference type="PROSITE" id="PS51296">
    <property type="entry name" value="RIESKE"/>
    <property type="match status" value="1"/>
</dbReference>
<proteinExistence type="predicted"/>
<dbReference type="Gene3D" id="3.50.50.60">
    <property type="entry name" value="FAD/NAD(P)-binding domain"/>
    <property type="match status" value="1"/>
</dbReference>
<reference evidence="7 8" key="1">
    <citation type="submission" date="2023-07" db="EMBL/GenBank/DDBJ databases">
        <title>Genomic Encyclopedia of Type Strains, Phase IV (KMG-IV): sequencing the most valuable type-strain genomes for metagenomic binning, comparative biology and taxonomic classification.</title>
        <authorList>
            <person name="Goeker M."/>
        </authorList>
    </citation>
    <scope>NUCLEOTIDE SEQUENCE [LARGE SCALE GENOMIC DNA]</scope>
    <source>
        <strain evidence="7 8">DSM 16460</strain>
    </source>
</reference>
<dbReference type="InterPro" id="IPR017941">
    <property type="entry name" value="Rieske_2Fe-2S"/>
</dbReference>
<dbReference type="Gene3D" id="2.102.10.10">
    <property type="entry name" value="Rieske [2Fe-2S] iron-sulphur domain"/>
    <property type="match status" value="1"/>
</dbReference>
<evidence type="ECO:0000256" key="5">
    <source>
        <dbReference type="ARBA" id="ARBA00023157"/>
    </source>
</evidence>
<feature type="domain" description="Rieske" evidence="6">
    <location>
        <begin position="415"/>
        <end position="495"/>
    </location>
</feature>
<evidence type="ECO:0000256" key="1">
    <source>
        <dbReference type="ARBA" id="ARBA00022714"/>
    </source>
</evidence>
<dbReference type="PANTHER" id="PTHR13847:SF274">
    <property type="entry name" value="RIESKE 2FE-2S IRON-SULFUR PROTEIN YHFW-RELATED"/>
    <property type="match status" value="1"/>
</dbReference>
<dbReference type="SUPFAM" id="SSF51971">
    <property type="entry name" value="Nucleotide-binding domain"/>
    <property type="match status" value="1"/>
</dbReference>
<sequence length="515" mass="58376">MNAQNHEPIWNQTRHLKEYPPLSQNESTEVAIIGGGITGITAAYLLQKAGKQVTIVDQGRFLNGTTLHTTAKITAQHGLIYDQLINSYNYQTARHYYEANHEAMQLIQSLIQDEQINCDLQQHDAYLYTETTEGITKIEKEFEAYDRLNINSQLADSIPFNLEIEKALIMKNQWQFNPTAYLSYLIQRLDQGSTKLYEHTAARTIEEKSVIMEDNTELTADRILICTHFPFYTENKLFSTRLHAEKSYVIAFPTADPYPGGMYLNIDSPKRSIRETTINDQSYILFGGEGHKVGQGEDMSTHYDALKRDAKAIFSKQPIDYQWSTQDLVTVDKIPYIGPVSKEQPHILLATGYRKWGMTNGTAAAKMMADDVLNKTDHKQNIFSPSRSSVTKGITSFIKENTDVTKHLLKNKLSHPKGDLEALNPGQATTLLLHGQRKGVYKADTDQIYMVDTTCTHAGCEVNWNSAEHTWDCPCHGSRFTYKGEVIEGPAKENLHHEQFSIIDLMKLNASQDNK</sequence>
<evidence type="ECO:0000256" key="2">
    <source>
        <dbReference type="ARBA" id="ARBA00022723"/>
    </source>
</evidence>
<keyword evidence="4" id="KW-0411">Iron-sulfur</keyword>
<evidence type="ECO:0000256" key="3">
    <source>
        <dbReference type="ARBA" id="ARBA00023004"/>
    </source>
</evidence>
<evidence type="ECO:0000259" key="6">
    <source>
        <dbReference type="PROSITE" id="PS51296"/>
    </source>
</evidence>
<comment type="caution">
    <text evidence="7">The sequence shown here is derived from an EMBL/GenBank/DDBJ whole genome shotgun (WGS) entry which is preliminary data.</text>
</comment>
<organism evidence="7 8">
    <name type="scientific">Alkalibacillus salilacus</name>
    <dbReference type="NCBI Taxonomy" id="284582"/>
    <lineage>
        <taxon>Bacteria</taxon>
        <taxon>Bacillati</taxon>
        <taxon>Bacillota</taxon>
        <taxon>Bacilli</taxon>
        <taxon>Bacillales</taxon>
        <taxon>Bacillaceae</taxon>
        <taxon>Alkalibacillus</taxon>
    </lineage>
</organism>
<dbReference type="InterPro" id="IPR006076">
    <property type="entry name" value="FAD-dep_OxRdtase"/>
</dbReference>
<dbReference type="InterPro" id="IPR036922">
    <property type="entry name" value="Rieske_2Fe-2S_sf"/>
</dbReference>
<dbReference type="Gene3D" id="3.30.9.10">
    <property type="entry name" value="D-Amino Acid Oxidase, subunit A, domain 2"/>
    <property type="match status" value="1"/>
</dbReference>
<dbReference type="EMBL" id="JAUSTQ010000006">
    <property type="protein sequence ID" value="MDQ0159793.1"/>
    <property type="molecule type" value="Genomic_DNA"/>
</dbReference>
<keyword evidence="2" id="KW-0479">Metal-binding</keyword>
<keyword evidence="1" id="KW-0001">2Fe-2S</keyword>
<dbReference type="InterPro" id="IPR036188">
    <property type="entry name" value="FAD/NAD-bd_sf"/>
</dbReference>
<keyword evidence="5" id="KW-1015">Disulfide bond</keyword>
<accession>A0ABT9VFP0</accession>
<dbReference type="PANTHER" id="PTHR13847">
    <property type="entry name" value="SARCOSINE DEHYDROGENASE-RELATED"/>
    <property type="match status" value="1"/>
</dbReference>